<dbReference type="PANTHER" id="PTHR12196:SF2">
    <property type="entry name" value="DIPHTHINE--AMMONIA LIGASE"/>
    <property type="match status" value="1"/>
</dbReference>
<dbReference type="AlphaFoldDB" id="A0A3G3K133"/>
<feature type="domain" description="Diphthamide synthase" evidence="1">
    <location>
        <begin position="4"/>
        <end position="199"/>
    </location>
</feature>
<dbReference type="InterPro" id="IPR030662">
    <property type="entry name" value="DPH6/MJ0570"/>
</dbReference>
<keyword evidence="2" id="KW-0436">Ligase</keyword>
<dbReference type="GO" id="GO:0017178">
    <property type="term" value="F:diphthine-ammonia ligase activity"/>
    <property type="evidence" value="ECO:0007669"/>
    <property type="project" value="UniProtKB-EC"/>
</dbReference>
<dbReference type="SUPFAM" id="SSF52402">
    <property type="entry name" value="Adenine nucleotide alpha hydrolases-like"/>
    <property type="match status" value="1"/>
</dbReference>
<evidence type="ECO:0000313" key="3">
    <source>
        <dbReference type="Proteomes" id="UP000269097"/>
    </source>
</evidence>
<dbReference type="GO" id="GO:0017183">
    <property type="term" value="P:protein histidyl modification to diphthamide"/>
    <property type="evidence" value="ECO:0007669"/>
    <property type="project" value="TreeGrafter"/>
</dbReference>
<sequence>MKKRVALSWSGGKDSCMALDRLVKDGHEVACLLTTLPADIGRTFGHGERAERIGEQADALGLPVEWIACTFAGYTEDYVRTLKELKAKYQLEAVAFGDLFLEEHREWGTGAASAAGLEALYPLWMEPSGTRDALLTFVESGYRAVVIRVRDGALTEDWLGREVDRSFYEDIAMENVCPMGEGGEYHTFVYDGPLFRRPVPFRKGEVLQLETTKRLEHHG</sequence>
<accession>A0A3G3K133</accession>
<keyword evidence="3" id="KW-1185">Reference proteome</keyword>
<name>A0A3G3K133_9BACL</name>
<dbReference type="PANTHER" id="PTHR12196">
    <property type="entry name" value="DOMAIN OF UNKNOWN FUNCTION 71 DUF71 -CONTAINING PROTEIN"/>
    <property type="match status" value="1"/>
</dbReference>
<gene>
    <name evidence="2" type="ORF">EAV92_17890</name>
</gene>
<protein>
    <submittedName>
        <fullName evidence="2">Diphthine--ammonia ligase</fullName>
        <ecNumber evidence="2">6.3.1.14</ecNumber>
    </submittedName>
</protein>
<dbReference type="RefSeq" id="WP_123042356.1">
    <property type="nucleotide sequence ID" value="NZ_CP033433.1"/>
</dbReference>
<dbReference type="CDD" id="cd01994">
    <property type="entry name" value="AANH_PF0828-like"/>
    <property type="match status" value="1"/>
</dbReference>
<dbReference type="Pfam" id="PF01902">
    <property type="entry name" value="Diphthami_syn_2"/>
    <property type="match status" value="1"/>
</dbReference>
<reference evidence="2 3" key="1">
    <citation type="submission" date="2018-10" db="EMBL/GenBank/DDBJ databases">
        <title>Genome Sequence of Cohnella sp.</title>
        <authorList>
            <person name="Srinivasan S."/>
            <person name="Kim M.K."/>
        </authorList>
    </citation>
    <scope>NUCLEOTIDE SEQUENCE [LARGE SCALE GENOMIC DNA]</scope>
    <source>
        <strain evidence="2 3">18JY8-7</strain>
    </source>
</reference>
<proteinExistence type="predicted"/>
<dbReference type="EMBL" id="CP033433">
    <property type="protein sequence ID" value="AYQ74275.1"/>
    <property type="molecule type" value="Genomic_DNA"/>
</dbReference>
<dbReference type="Gene3D" id="3.40.50.620">
    <property type="entry name" value="HUPs"/>
    <property type="match status" value="1"/>
</dbReference>
<dbReference type="KEGG" id="coh:EAV92_17890"/>
<evidence type="ECO:0000259" key="1">
    <source>
        <dbReference type="Pfam" id="PF01902"/>
    </source>
</evidence>
<evidence type="ECO:0000313" key="2">
    <source>
        <dbReference type="EMBL" id="AYQ74275.1"/>
    </source>
</evidence>
<dbReference type="InterPro" id="IPR014729">
    <property type="entry name" value="Rossmann-like_a/b/a_fold"/>
</dbReference>
<dbReference type="Proteomes" id="UP000269097">
    <property type="component" value="Chromosome"/>
</dbReference>
<dbReference type="Gene3D" id="3.90.1490.10">
    <property type="entry name" value="putative n-type atp pyrophosphatase, domain 2"/>
    <property type="match status" value="1"/>
</dbReference>
<dbReference type="EC" id="6.3.1.14" evidence="2"/>
<organism evidence="2 3">
    <name type="scientific">Cohnella candidum</name>
    <dbReference type="NCBI Taxonomy" id="2674991"/>
    <lineage>
        <taxon>Bacteria</taxon>
        <taxon>Bacillati</taxon>
        <taxon>Bacillota</taxon>
        <taxon>Bacilli</taxon>
        <taxon>Bacillales</taxon>
        <taxon>Paenibacillaceae</taxon>
        <taxon>Cohnella</taxon>
    </lineage>
</organism>
<dbReference type="NCBIfam" id="TIGR00290">
    <property type="entry name" value="MJ0570_dom"/>
    <property type="match status" value="1"/>
</dbReference>
<dbReference type="InterPro" id="IPR002761">
    <property type="entry name" value="Diphthami_syn_dom"/>
</dbReference>